<evidence type="ECO:0000256" key="7">
    <source>
        <dbReference type="SAM" id="MobiDB-lite"/>
    </source>
</evidence>
<dbReference type="SMART" id="SM00320">
    <property type="entry name" value="WD40"/>
    <property type="match status" value="5"/>
</dbReference>
<dbReference type="GO" id="GO:0061700">
    <property type="term" value="C:GATOR2 complex"/>
    <property type="evidence" value="ECO:0007669"/>
    <property type="project" value="TreeGrafter"/>
</dbReference>
<organism evidence="8 9">
    <name type="scientific">Ascodesmis nigricans</name>
    <dbReference type="NCBI Taxonomy" id="341454"/>
    <lineage>
        <taxon>Eukaryota</taxon>
        <taxon>Fungi</taxon>
        <taxon>Dikarya</taxon>
        <taxon>Ascomycota</taxon>
        <taxon>Pezizomycotina</taxon>
        <taxon>Pezizomycetes</taxon>
        <taxon>Pezizales</taxon>
        <taxon>Ascodesmidaceae</taxon>
        <taxon>Ascodesmis</taxon>
    </lineage>
</organism>
<protein>
    <submittedName>
        <fullName evidence="8">WD40 repeat-like protein</fullName>
    </submittedName>
</protein>
<keyword evidence="3" id="KW-0677">Repeat</keyword>
<dbReference type="GO" id="GO:0016239">
    <property type="term" value="P:positive regulation of macroautophagy"/>
    <property type="evidence" value="ECO:0007669"/>
    <property type="project" value="TreeGrafter"/>
</dbReference>
<feature type="compositionally biased region" description="Polar residues" evidence="7">
    <location>
        <begin position="458"/>
        <end position="469"/>
    </location>
</feature>
<evidence type="ECO:0000256" key="2">
    <source>
        <dbReference type="ARBA" id="ARBA00022723"/>
    </source>
</evidence>
<gene>
    <name evidence="8" type="ORF">EX30DRAFT_301216</name>
</gene>
<dbReference type="PROSITE" id="PS00678">
    <property type="entry name" value="WD_REPEATS_1"/>
    <property type="match status" value="2"/>
</dbReference>
<dbReference type="InterPro" id="IPR015943">
    <property type="entry name" value="WD40/YVTN_repeat-like_dom_sf"/>
</dbReference>
<dbReference type="InterPro" id="IPR020472">
    <property type="entry name" value="WD40_PAC1"/>
</dbReference>
<evidence type="ECO:0000256" key="1">
    <source>
        <dbReference type="ARBA" id="ARBA00022574"/>
    </source>
</evidence>
<dbReference type="SUPFAM" id="SSF50978">
    <property type="entry name" value="WD40 repeat-like"/>
    <property type="match status" value="1"/>
</dbReference>
<evidence type="ECO:0000313" key="8">
    <source>
        <dbReference type="EMBL" id="TGZ85356.1"/>
    </source>
</evidence>
<dbReference type="Proteomes" id="UP000298138">
    <property type="component" value="Unassembled WGS sequence"/>
</dbReference>
<sequence>MAEGHFTTLHGPPPNPPPPPQPVPPPAPVPRKNVIARLAHPFISRPPSSNGAGTPNHYPSTNSAPAPPLATVRTGPRNITYEAGISIFALSAHADGDKVVLAGREHLRILKILDDHEPEELAVLRLPGEQKKQVLQHDVKWGVYGKAKNYIATAATNGNICLYDVNTGRVERTLREHQRQVHRLDWNPAGEILLSASHDGTIKLWDTRERRSRTTFVCKAEAVRDIQWNRTDALVFAAAFDSGIIQRWDYRNPAIYQKKINAHNGPVYSLDWHPDGKHLATGGRDRVVKVWDFQQDVDPRNKPKHTIWTASSVGKTLWRPVTSSANRANQTTEIATCALATDYSYRTDNRILVWDLKRPYLPARKAEAHEGTPTGMLWRDEDLLWSCSKDTLFMQHDIPYAVEPVKRLTMNTFDWSPESELTFAILKRSKNRRNGGSKVTFDTEDDLVRDDRRRHSHSGSFKPTKTSMKPDSPLDSPLSIYRPNQVTAKLEIPQLFDKAAFRYLATHYIIDLDGECGGRKYTLSQALELNARYAWKAQQYRTAQSWKMLRLGVEALQREEKKLGATTSQGLVARRALGLSGTDVIQSGGVTPVACPSPPTTLSQKQQQPVEENVNLPPAQFGHGPSSSTASTDGDE</sequence>
<feature type="region of interest" description="Disordered" evidence="7">
    <location>
        <begin position="588"/>
        <end position="636"/>
    </location>
</feature>
<dbReference type="InterPro" id="IPR036322">
    <property type="entry name" value="WD40_repeat_dom_sf"/>
</dbReference>
<feature type="compositionally biased region" description="Pro residues" evidence="7">
    <location>
        <begin position="11"/>
        <end position="29"/>
    </location>
</feature>
<keyword evidence="9" id="KW-1185">Reference proteome</keyword>
<reference evidence="8 9" key="1">
    <citation type="submission" date="2019-04" db="EMBL/GenBank/DDBJ databases">
        <title>Comparative genomics and transcriptomics to analyze fruiting body development in filamentous ascomycetes.</title>
        <authorList>
            <consortium name="DOE Joint Genome Institute"/>
            <person name="Lutkenhaus R."/>
            <person name="Traeger S."/>
            <person name="Breuer J."/>
            <person name="Kuo A."/>
            <person name="Lipzen A."/>
            <person name="Pangilinan J."/>
            <person name="Dilworth D."/>
            <person name="Sandor L."/>
            <person name="Poggeler S."/>
            <person name="Barry K."/>
            <person name="Grigoriev I.V."/>
            <person name="Nowrousian M."/>
        </authorList>
    </citation>
    <scope>NUCLEOTIDE SEQUENCE [LARGE SCALE GENOMIC DNA]</scope>
    <source>
        <strain evidence="8 9">CBS 389.68</strain>
    </source>
</reference>
<feature type="compositionally biased region" description="Polar residues" evidence="7">
    <location>
        <begin position="625"/>
        <end position="636"/>
    </location>
</feature>
<feature type="compositionally biased region" description="Polar residues" evidence="7">
    <location>
        <begin position="46"/>
        <end position="64"/>
    </location>
</feature>
<dbReference type="Pfam" id="PF00400">
    <property type="entry name" value="WD40"/>
    <property type="match status" value="2"/>
</dbReference>
<dbReference type="InParanoid" id="A0A4S2N810"/>
<evidence type="ECO:0000313" key="9">
    <source>
        <dbReference type="Proteomes" id="UP000298138"/>
    </source>
</evidence>
<dbReference type="GO" id="GO:0005829">
    <property type="term" value="C:cytosol"/>
    <property type="evidence" value="ECO:0007669"/>
    <property type="project" value="TreeGrafter"/>
</dbReference>
<feature type="region of interest" description="Disordered" evidence="7">
    <location>
        <begin position="1"/>
        <end position="68"/>
    </location>
</feature>
<feature type="repeat" description="WD" evidence="6">
    <location>
        <begin position="174"/>
        <end position="215"/>
    </location>
</feature>
<dbReference type="PANTHER" id="PTHR46200">
    <property type="entry name" value="GATOR COMPLEX PROTEIN WDR24"/>
    <property type="match status" value="1"/>
</dbReference>
<dbReference type="GO" id="GO:0005774">
    <property type="term" value="C:vacuolar membrane"/>
    <property type="evidence" value="ECO:0007669"/>
    <property type="project" value="TreeGrafter"/>
</dbReference>
<proteinExistence type="predicted"/>
<dbReference type="GO" id="GO:1904263">
    <property type="term" value="P:positive regulation of TORC1 signaling"/>
    <property type="evidence" value="ECO:0007669"/>
    <property type="project" value="TreeGrafter"/>
</dbReference>
<evidence type="ECO:0000256" key="5">
    <source>
        <dbReference type="ARBA" id="ARBA00022833"/>
    </source>
</evidence>
<keyword evidence="1 6" id="KW-0853">WD repeat</keyword>
<dbReference type="Gene3D" id="2.130.10.10">
    <property type="entry name" value="YVTN repeat-like/Quinoprotein amine dehydrogenase"/>
    <property type="match status" value="2"/>
</dbReference>
<dbReference type="AlphaFoldDB" id="A0A4S2N810"/>
<dbReference type="EMBL" id="ML220112">
    <property type="protein sequence ID" value="TGZ85356.1"/>
    <property type="molecule type" value="Genomic_DNA"/>
</dbReference>
<feature type="compositionally biased region" description="Polar residues" evidence="7">
    <location>
        <begin position="600"/>
        <end position="610"/>
    </location>
</feature>
<keyword evidence="4" id="KW-0863">Zinc-finger</keyword>
<dbReference type="InterPro" id="IPR019775">
    <property type="entry name" value="WD40_repeat_CS"/>
</dbReference>
<feature type="non-terminal residue" evidence="8">
    <location>
        <position position="636"/>
    </location>
</feature>
<dbReference type="InterPro" id="IPR001680">
    <property type="entry name" value="WD40_rpt"/>
</dbReference>
<feature type="region of interest" description="Disordered" evidence="7">
    <location>
        <begin position="451"/>
        <end position="477"/>
    </location>
</feature>
<evidence type="ECO:0000256" key="3">
    <source>
        <dbReference type="ARBA" id="ARBA00022737"/>
    </source>
</evidence>
<dbReference type="PROSITE" id="PS50294">
    <property type="entry name" value="WD_REPEATS_REGION"/>
    <property type="match status" value="2"/>
</dbReference>
<dbReference type="PRINTS" id="PR00320">
    <property type="entry name" value="GPROTEINBRPT"/>
</dbReference>
<dbReference type="PANTHER" id="PTHR46200:SF1">
    <property type="entry name" value="GATOR COMPLEX PROTEIN WDR24"/>
    <property type="match status" value="1"/>
</dbReference>
<accession>A0A4S2N810</accession>
<dbReference type="STRING" id="341454.A0A4S2N810"/>
<name>A0A4S2N810_9PEZI</name>
<evidence type="ECO:0000256" key="6">
    <source>
        <dbReference type="PROSITE-ProRule" id="PRU00221"/>
    </source>
</evidence>
<dbReference type="OrthoDB" id="60955at2759"/>
<feature type="repeat" description="WD" evidence="6">
    <location>
        <begin position="260"/>
        <end position="294"/>
    </location>
</feature>
<dbReference type="GO" id="GO:0008270">
    <property type="term" value="F:zinc ion binding"/>
    <property type="evidence" value="ECO:0007669"/>
    <property type="project" value="UniProtKB-KW"/>
</dbReference>
<dbReference type="InterPro" id="IPR037590">
    <property type="entry name" value="WDR24"/>
</dbReference>
<keyword evidence="5" id="KW-0862">Zinc</keyword>
<dbReference type="PROSITE" id="PS50082">
    <property type="entry name" value="WD_REPEATS_2"/>
    <property type="match status" value="2"/>
</dbReference>
<evidence type="ECO:0000256" key="4">
    <source>
        <dbReference type="ARBA" id="ARBA00022771"/>
    </source>
</evidence>
<keyword evidence="2" id="KW-0479">Metal-binding</keyword>